<evidence type="ECO:0000313" key="3">
    <source>
        <dbReference type="Proteomes" id="UP001177023"/>
    </source>
</evidence>
<dbReference type="InterPro" id="IPR006342">
    <property type="entry name" value="FkbM_mtfrase"/>
</dbReference>
<evidence type="ECO:0000313" key="2">
    <source>
        <dbReference type="EMBL" id="CAJ0563900.1"/>
    </source>
</evidence>
<keyword evidence="3" id="KW-1185">Reference proteome</keyword>
<organism evidence="2 3">
    <name type="scientific">Mesorhabditis spiculigera</name>
    <dbReference type="NCBI Taxonomy" id="96644"/>
    <lineage>
        <taxon>Eukaryota</taxon>
        <taxon>Metazoa</taxon>
        <taxon>Ecdysozoa</taxon>
        <taxon>Nematoda</taxon>
        <taxon>Chromadorea</taxon>
        <taxon>Rhabditida</taxon>
        <taxon>Rhabditina</taxon>
        <taxon>Rhabditomorpha</taxon>
        <taxon>Rhabditoidea</taxon>
        <taxon>Rhabditidae</taxon>
        <taxon>Mesorhabditinae</taxon>
        <taxon>Mesorhabditis</taxon>
    </lineage>
</organism>
<accession>A0AA36FQZ3</accession>
<name>A0AA36FQZ3_9BILA</name>
<dbReference type="PANTHER" id="PTHR22989">
    <property type="entry name" value="UNCHARACTERIZED DUF13 C.ELEGANS"/>
    <property type="match status" value="1"/>
</dbReference>
<dbReference type="Pfam" id="PF05050">
    <property type="entry name" value="Methyltransf_21"/>
    <property type="match status" value="1"/>
</dbReference>
<comment type="caution">
    <text evidence="2">The sequence shown here is derived from an EMBL/GenBank/DDBJ whole genome shotgun (WGS) entry which is preliminary data.</text>
</comment>
<reference evidence="2" key="1">
    <citation type="submission" date="2023-06" db="EMBL/GenBank/DDBJ databases">
        <authorList>
            <person name="Delattre M."/>
        </authorList>
    </citation>
    <scope>NUCLEOTIDE SEQUENCE</scope>
    <source>
        <strain evidence="2">AF72</strain>
    </source>
</reference>
<dbReference type="AlphaFoldDB" id="A0AA36FQZ3"/>
<evidence type="ECO:0000259" key="1">
    <source>
        <dbReference type="Pfam" id="PF05050"/>
    </source>
</evidence>
<dbReference type="Proteomes" id="UP001177023">
    <property type="component" value="Unassembled WGS sequence"/>
</dbReference>
<gene>
    <name evidence="2" type="ORF">MSPICULIGERA_LOCUS2602</name>
</gene>
<proteinExistence type="predicted"/>
<feature type="domain" description="Methyltransferase FkbM" evidence="1">
    <location>
        <begin position="82"/>
        <end position="255"/>
    </location>
</feature>
<sequence length="290" mass="33184">MHQYFAVAVGFGIFLMATLYFAPNSSIISTKSISISDDTRWEAVIKKYRVCMQRHPKLRTPDSTWADGSGQAVRDCYKFGPNIISVENQDEAKRLILMNNPRENCTFVTLGIGKDAMAEAKVKAMMPNCKFYGADPVLEENKAVYENVGEYHQLAISGNNVADSSILTKSGYQTRKKMPAMPMYQFFGEIVKSKTIDYLFVDIEYAEYDLFDYLQAGKALENGFTICQINLEAHIAQNIEQKVKYMEFIRKLVNEGHYALAYDDNTIGHHRIFFYNHRAPACRRKFMPFS</sequence>
<feature type="non-terminal residue" evidence="2">
    <location>
        <position position="1"/>
    </location>
</feature>
<protein>
    <recommendedName>
        <fullName evidence="1">Methyltransferase FkbM domain-containing protein</fullName>
    </recommendedName>
</protein>
<dbReference type="EMBL" id="CATQJA010000753">
    <property type="protein sequence ID" value="CAJ0563900.1"/>
    <property type="molecule type" value="Genomic_DNA"/>
</dbReference>
<dbReference type="PANTHER" id="PTHR22989:SF3">
    <property type="entry name" value="METHYLTRANSFERASE FKBM DOMAIN-CONTAINING PROTEIN"/>
    <property type="match status" value="1"/>
</dbReference>